<feature type="region of interest" description="Disordered" evidence="1">
    <location>
        <begin position="20"/>
        <end position="41"/>
    </location>
</feature>
<evidence type="ECO:0000313" key="2">
    <source>
        <dbReference type="EMBL" id="KAK3246823.1"/>
    </source>
</evidence>
<gene>
    <name evidence="2" type="ORF">CYMTET_43653</name>
</gene>
<organism evidence="2 3">
    <name type="scientific">Cymbomonas tetramitiformis</name>
    <dbReference type="NCBI Taxonomy" id="36881"/>
    <lineage>
        <taxon>Eukaryota</taxon>
        <taxon>Viridiplantae</taxon>
        <taxon>Chlorophyta</taxon>
        <taxon>Pyramimonadophyceae</taxon>
        <taxon>Pyramimonadales</taxon>
        <taxon>Pyramimonadaceae</taxon>
        <taxon>Cymbomonas</taxon>
    </lineage>
</organism>
<reference evidence="2 3" key="1">
    <citation type="journal article" date="2015" name="Genome Biol. Evol.">
        <title>Comparative Genomics of a Bacterivorous Green Alga Reveals Evolutionary Causalities and Consequences of Phago-Mixotrophic Mode of Nutrition.</title>
        <authorList>
            <person name="Burns J.A."/>
            <person name="Paasch A."/>
            <person name="Narechania A."/>
            <person name="Kim E."/>
        </authorList>
    </citation>
    <scope>NUCLEOTIDE SEQUENCE [LARGE SCALE GENOMIC DNA]</scope>
    <source>
        <strain evidence="2 3">PLY_AMNH</strain>
    </source>
</reference>
<accession>A0AAE0C1R8</accession>
<evidence type="ECO:0000313" key="3">
    <source>
        <dbReference type="Proteomes" id="UP001190700"/>
    </source>
</evidence>
<protein>
    <submittedName>
        <fullName evidence="2">Uncharacterized protein</fullName>
    </submittedName>
</protein>
<keyword evidence="3" id="KW-1185">Reference proteome</keyword>
<name>A0AAE0C1R8_9CHLO</name>
<dbReference type="PANTHER" id="PTHR35996">
    <property type="entry name" value="OSJNBA0038O10.25 PROTEIN"/>
    <property type="match status" value="1"/>
</dbReference>
<sequence length="145" mass="15776">MSLTPNSTLRVRRSLQLPTQVATSSPCSSSPRTSNIRKGNGRKVHLSCVASTQPEEVANEFRKAVGRAASQIDDPILREAIKEPVAFFGGMFAGLLKLDLQDEPLREWVENTAKASGVPAEDVEAAVPVDIEEEEDDDSTEILIE</sequence>
<dbReference type="AlphaFoldDB" id="A0AAE0C1R8"/>
<dbReference type="EMBL" id="LGRX02029450">
    <property type="protein sequence ID" value="KAK3246823.1"/>
    <property type="molecule type" value="Genomic_DNA"/>
</dbReference>
<dbReference type="Pfam" id="PF26369">
    <property type="entry name" value="UPF0426"/>
    <property type="match status" value="1"/>
</dbReference>
<feature type="compositionally biased region" description="Low complexity" evidence="1">
    <location>
        <begin position="23"/>
        <end position="34"/>
    </location>
</feature>
<dbReference type="InterPro" id="IPR040278">
    <property type="entry name" value="UPF0426"/>
</dbReference>
<dbReference type="Proteomes" id="UP001190700">
    <property type="component" value="Unassembled WGS sequence"/>
</dbReference>
<evidence type="ECO:0000256" key="1">
    <source>
        <dbReference type="SAM" id="MobiDB-lite"/>
    </source>
</evidence>
<dbReference type="PANTHER" id="PTHR35996:SF1">
    <property type="entry name" value="OS04G0528100 PROTEIN"/>
    <property type="match status" value="1"/>
</dbReference>
<proteinExistence type="predicted"/>
<comment type="caution">
    <text evidence="2">The sequence shown here is derived from an EMBL/GenBank/DDBJ whole genome shotgun (WGS) entry which is preliminary data.</text>
</comment>